<dbReference type="RefSeq" id="WP_038374162.1">
    <property type="nucleotide sequence ID" value="NZ_BAAAOW010000002.1"/>
</dbReference>
<evidence type="ECO:0000313" key="2">
    <source>
        <dbReference type="EMBL" id="EWS79935.1"/>
    </source>
</evidence>
<dbReference type="Gene3D" id="3.40.50.1820">
    <property type="entry name" value="alpha/beta hydrolase"/>
    <property type="match status" value="1"/>
</dbReference>
<protein>
    <submittedName>
        <fullName evidence="2">Enterochelin esterase</fullName>
    </submittedName>
</protein>
<dbReference type="AlphaFoldDB" id="Z9JNE1"/>
<dbReference type="STRING" id="396014.BF93_09005"/>
<dbReference type="InterPro" id="IPR000801">
    <property type="entry name" value="Esterase-like"/>
</dbReference>
<dbReference type="EMBL" id="JDYK01000022">
    <property type="protein sequence ID" value="EWS79935.1"/>
    <property type="molecule type" value="Genomic_DNA"/>
</dbReference>
<reference evidence="2 3" key="1">
    <citation type="submission" date="2014-02" db="EMBL/GenBank/DDBJ databases">
        <title>Genome sequence of Brachybacterium phenoliresistens strain W13A50.</title>
        <authorList>
            <person name="Wang X."/>
        </authorList>
    </citation>
    <scope>NUCLEOTIDE SEQUENCE [LARGE SCALE GENOMIC DNA]</scope>
    <source>
        <strain evidence="2 3">W13A50</strain>
    </source>
</reference>
<feature type="compositionally biased region" description="Basic and acidic residues" evidence="1">
    <location>
        <begin position="21"/>
        <end position="30"/>
    </location>
</feature>
<organism evidence="2 3">
    <name type="scientific">Brachybacterium phenoliresistens</name>
    <dbReference type="NCBI Taxonomy" id="396014"/>
    <lineage>
        <taxon>Bacteria</taxon>
        <taxon>Bacillati</taxon>
        <taxon>Actinomycetota</taxon>
        <taxon>Actinomycetes</taxon>
        <taxon>Micrococcales</taxon>
        <taxon>Dermabacteraceae</taxon>
        <taxon>Brachybacterium</taxon>
    </lineage>
</organism>
<dbReference type="HOGENOM" id="CLU_054948_0_0_11"/>
<dbReference type="OrthoDB" id="9775130at2"/>
<dbReference type="InterPro" id="IPR050583">
    <property type="entry name" value="Mycobacterial_A85_antigen"/>
</dbReference>
<dbReference type="Pfam" id="PF00756">
    <property type="entry name" value="Esterase"/>
    <property type="match status" value="1"/>
</dbReference>
<evidence type="ECO:0000256" key="1">
    <source>
        <dbReference type="SAM" id="MobiDB-lite"/>
    </source>
</evidence>
<dbReference type="InterPro" id="IPR029058">
    <property type="entry name" value="AB_hydrolase_fold"/>
</dbReference>
<evidence type="ECO:0000313" key="3">
    <source>
        <dbReference type="Proteomes" id="UP000023067"/>
    </source>
</evidence>
<sequence length="286" mass="30839">MSPRVPYRPLPADLDGVEYAHGPDSHRRPEVPAGAAETLELTGSRIFPGTRRQVVIHVPDGVRAGEDAALVVFLDGTWYLDPEGEVRGGIVLDNLTHDGVIPPTIGVFVDPGTRDAEPGPEAPRQRNVEYDREDDALARFLEQEVLPEVRARHRICEDPTRRVVCGGSSGGNAAFTVAWHRPDLFGAAICFLSSFAQMPGGNPYPALIPAVPPRPVRYLLQIGHRDLGHDRPQGNWLAENLRTGAALAEAGYDLRLVLGDGGHSPNHAGVVLPDALRWALGVVTGP</sequence>
<dbReference type="PATRIC" id="fig|396014.3.peg.3300"/>
<gene>
    <name evidence="2" type="ORF">BF93_09005</name>
</gene>
<accession>Z9JNE1</accession>
<dbReference type="SUPFAM" id="SSF53474">
    <property type="entry name" value="alpha/beta-Hydrolases"/>
    <property type="match status" value="1"/>
</dbReference>
<dbReference type="eggNOG" id="COG2382">
    <property type="taxonomic scope" value="Bacteria"/>
</dbReference>
<dbReference type="PANTHER" id="PTHR48098:SF3">
    <property type="entry name" value="IRON(III) ENTEROBACTIN ESTERASE"/>
    <property type="match status" value="1"/>
</dbReference>
<keyword evidence="3" id="KW-1185">Reference proteome</keyword>
<dbReference type="Proteomes" id="UP000023067">
    <property type="component" value="Unassembled WGS sequence"/>
</dbReference>
<comment type="caution">
    <text evidence="2">The sequence shown here is derived from an EMBL/GenBank/DDBJ whole genome shotgun (WGS) entry which is preliminary data.</text>
</comment>
<name>Z9JNE1_9MICO</name>
<feature type="region of interest" description="Disordered" evidence="1">
    <location>
        <begin position="1"/>
        <end position="31"/>
    </location>
</feature>
<dbReference type="PANTHER" id="PTHR48098">
    <property type="entry name" value="ENTEROCHELIN ESTERASE-RELATED"/>
    <property type="match status" value="1"/>
</dbReference>
<proteinExistence type="predicted"/>